<feature type="domain" description="B12-binding" evidence="4">
    <location>
        <begin position="189"/>
        <end position="307"/>
    </location>
</feature>
<evidence type="ECO:0000256" key="2">
    <source>
        <dbReference type="SAM" id="MobiDB-lite"/>
    </source>
</evidence>
<dbReference type="RefSeq" id="WP_344422424.1">
    <property type="nucleotide sequence ID" value="NZ_BAAAQK010000019.1"/>
</dbReference>
<evidence type="ECO:0000259" key="3">
    <source>
        <dbReference type="PROSITE" id="PS50937"/>
    </source>
</evidence>
<dbReference type="Pfam" id="PF02310">
    <property type="entry name" value="B12-binding"/>
    <property type="match status" value="1"/>
</dbReference>
<keyword evidence="6" id="KW-1185">Reference proteome</keyword>
<dbReference type="InterPro" id="IPR003759">
    <property type="entry name" value="Cbl-bd_cap"/>
</dbReference>
<gene>
    <name evidence="5" type="ORF">GCM10009836_52230</name>
</gene>
<comment type="caution">
    <text evidence="5">The sequence shown here is derived from an EMBL/GenBank/DDBJ whole genome shotgun (WGS) entry which is preliminary data.</text>
</comment>
<dbReference type="InterPro" id="IPR036594">
    <property type="entry name" value="Meth_synthase_dom"/>
</dbReference>
<dbReference type="InterPro" id="IPR036724">
    <property type="entry name" value="Cobalamin-bd_sf"/>
</dbReference>
<evidence type="ECO:0000256" key="1">
    <source>
        <dbReference type="ARBA" id="ARBA00023125"/>
    </source>
</evidence>
<feature type="compositionally biased region" description="Low complexity" evidence="2">
    <location>
        <begin position="93"/>
        <end position="104"/>
    </location>
</feature>
<dbReference type="InterPro" id="IPR009061">
    <property type="entry name" value="DNA-bd_dom_put_sf"/>
</dbReference>
<dbReference type="PROSITE" id="PS51332">
    <property type="entry name" value="B12_BINDING"/>
    <property type="match status" value="1"/>
</dbReference>
<sequence>MDPEPDGPVSPGEPGYSTGWVARRLGVAPATLRTWQRRYALGPSGRTPGGHRRYLAGDLERLGRMRRLMLSGMLAADAARVSADPASAPPGGTPADRSSPAGRRPARAGRLLAAALALDQPAVESLLARAVTGDGVVAAWTGSILPVLVELGERFEHHGTCVDVEHLFTVCVRAALEAVTVGRDPGDGSPPVLLACPDTEQHDLPLFALAAALAELGCPSRILGASVPAEALAAAARRLAPCGVFVWAHDAATARAGDLARLPPRRPPVPIVLGGPGWQGQTLPPTAHRVGSLAEALAALVPTPFVS</sequence>
<reference evidence="5 6" key="1">
    <citation type="journal article" date="2019" name="Int. J. Syst. Evol. Microbiol.">
        <title>The Global Catalogue of Microorganisms (GCM) 10K type strain sequencing project: providing services to taxonomists for standard genome sequencing and annotation.</title>
        <authorList>
            <consortium name="The Broad Institute Genomics Platform"/>
            <consortium name="The Broad Institute Genome Sequencing Center for Infectious Disease"/>
            <person name="Wu L."/>
            <person name="Ma J."/>
        </authorList>
    </citation>
    <scope>NUCLEOTIDE SEQUENCE [LARGE SCALE GENOMIC DNA]</scope>
    <source>
        <strain evidence="5 6">JCM 16009</strain>
    </source>
</reference>
<evidence type="ECO:0000313" key="6">
    <source>
        <dbReference type="Proteomes" id="UP001500449"/>
    </source>
</evidence>
<proteinExistence type="predicted"/>
<accession>A0ABN2NEF4</accession>
<dbReference type="PANTHER" id="PTHR30204">
    <property type="entry name" value="REDOX-CYCLING DRUG-SENSING TRANSCRIPTIONAL ACTIVATOR SOXR"/>
    <property type="match status" value="1"/>
</dbReference>
<protein>
    <submittedName>
        <fullName evidence="5">MerR family transcriptional regulator</fullName>
    </submittedName>
</protein>
<dbReference type="Gene3D" id="1.10.1240.10">
    <property type="entry name" value="Methionine synthase domain"/>
    <property type="match status" value="1"/>
</dbReference>
<dbReference type="Proteomes" id="UP001500449">
    <property type="component" value="Unassembled WGS sequence"/>
</dbReference>
<dbReference type="EMBL" id="BAAAQK010000019">
    <property type="protein sequence ID" value="GAA1865418.1"/>
    <property type="molecule type" value="Genomic_DNA"/>
</dbReference>
<dbReference type="PANTHER" id="PTHR30204:SF97">
    <property type="entry name" value="MERR FAMILY REGULATORY PROTEIN"/>
    <property type="match status" value="1"/>
</dbReference>
<organism evidence="5 6">
    <name type="scientific">Pseudonocardia ailaonensis</name>
    <dbReference type="NCBI Taxonomy" id="367279"/>
    <lineage>
        <taxon>Bacteria</taxon>
        <taxon>Bacillati</taxon>
        <taxon>Actinomycetota</taxon>
        <taxon>Actinomycetes</taxon>
        <taxon>Pseudonocardiales</taxon>
        <taxon>Pseudonocardiaceae</taxon>
        <taxon>Pseudonocardia</taxon>
    </lineage>
</organism>
<feature type="domain" description="HTH merR-type" evidence="3">
    <location>
        <begin position="15"/>
        <end position="84"/>
    </location>
</feature>
<evidence type="ECO:0000259" key="4">
    <source>
        <dbReference type="PROSITE" id="PS51332"/>
    </source>
</evidence>
<dbReference type="Pfam" id="PF02607">
    <property type="entry name" value="B12-binding_2"/>
    <property type="match status" value="1"/>
</dbReference>
<evidence type="ECO:0000313" key="5">
    <source>
        <dbReference type="EMBL" id="GAA1865418.1"/>
    </source>
</evidence>
<dbReference type="Pfam" id="PF13411">
    <property type="entry name" value="MerR_1"/>
    <property type="match status" value="1"/>
</dbReference>
<feature type="region of interest" description="Disordered" evidence="2">
    <location>
        <begin position="81"/>
        <end position="104"/>
    </location>
</feature>
<dbReference type="Gene3D" id="3.40.50.280">
    <property type="entry name" value="Cobalamin-binding domain"/>
    <property type="match status" value="1"/>
</dbReference>
<dbReference type="SUPFAM" id="SSF52242">
    <property type="entry name" value="Cobalamin (vitamin B12)-binding domain"/>
    <property type="match status" value="1"/>
</dbReference>
<dbReference type="SUPFAM" id="SSF46955">
    <property type="entry name" value="Putative DNA-binding domain"/>
    <property type="match status" value="1"/>
</dbReference>
<keyword evidence="1" id="KW-0238">DNA-binding</keyword>
<dbReference type="SMART" id="SM00422">
    <property type="entry name" value="HTH_MERR"/>
    <property type="match status" value="1"/>
</dbReference>
<dbReference type="InterPro" id="IPR006158">
    <property type="entry name" value="Cobalamin-bd"/>
</dbReference>
<dbReference type="InterPro" id="IPR047057">
    <property type="entry name" value="MerR_fam"/>
</dbReference>
<dbReference type="InterPro" id="IPR000551">
    <property type="entry name" value="MerR-type_HTH_dom"/>
</dbReference>
<dbReference type="Gene3D" id="1.10.1660.10">
    <property type="match status" value="1"/>
</dbReference>
<dbReference type="PROSITE" id="PS50937">
    <property type="entry name" value="HTH_MERR_2"/>
    <property type="match status" value="1"/>
</dbReference>
<name>A0ABN2NEF4_9PSEU</name>